<dbReference type="Proteomes" id="UP000184699">
    <property type="component" value="Unassembled WGS sequence"/>
</dbReference>
<dbReference type="Pfam" id="PF00294">
    <property type="entry name" value="PfkB"/>
    <property type="match status" value="1"/>
</dbReference>
<keyword evidence="5" id="KW-0067">ATP-binding</keyword>
<dbReference type="PIRSF" id="PIRSF000535">
    <property type="entry name" value="1PFK/6PFK/LacC"/>
    <property type="match status" value="1"/>
</dbReference>
<evidence type="ECO:0000313" key="8">
    <source>
        <dbReference type="EMBL" id="SIO08722.1"/>
    </source>
</evidence>
<dbReference type="CDD" id="cd01164">
    <property type="entry name" value="FruK_PfkB_like"/>
    <property type="match status" value="1"/>
</dbReference>
<keyword evidence="3" id="KW-0547">Nucleotide-binding</keyword>
<evidence type="ECO:0000256" key="4">
    <source>
        <dbReference type="ARBA" id="ARBA00022777"/>
    </source>
</evidence>
<evidence type="ECO:0000256" key="2">
    <source>
        <dbReference type="ARBA" id="ARBA00022679"/>
    </source>
</evidence>
<accession>A0A1N6GMN8</accession>
<dbReference type="PROSITE" id="PS00583">
    <property type="entry name" value="PFKB_KINASES_1"/>
    <property type="match status" value="1"/>
</dbReference>
<keyword evidence="4 8" id="KW-0418">Kinase</keyword>
<feature type="domain" description="Carbohydrate kinase PfkB" evidence="7">
    <location>
        <begin position="35"/>
        <end position="305"/>
    </location>
</feature>
<dbReference type="GO" id="GO:0005524">
    <property type="term" value="F:ATP binding"/>
    <property type="evidence" value="ECO:0007669"/>
    <property type="project" value="UniProtKB-KW"/>
</dbReference>
<dbReference type="InterPro" id="IPR017583">
    <property type="entry name" value="Tagatose/fructose_Pkinase"/>
</dbReference>
<dbReference type="FunFam" id="3.40.1190.20:FF:000001">
    <property type="entry name" value="Phosphofructokinase"/>
    <property type="match status" value="1"/>
</dbReference>
<name>A0A1N6GMN8_9MICO</name>
<dbReference type="EMBL" id="FSRJ01000003">
    <property type="protein sequence ID" value="SIO08722.1"/>
    <property type="molecule type" value="Genomic_DNA"/>
</dbReference>
<dbReference type="AlphaFoldDB" id="A0A1N6GMN8"/>
<dbReference type="GO" id="GO:0003872">
    <property type="term" value="F:6-phosphofructokinase activity"/>
    <property type="evidence" value="ECO:0007669"/>
    <property type="project" value="TreeGrafter"/>
</dbReference>
<reference evidence="9" key="1">
    <citation type="submission" date="2016-11" db="EMBL/GenBank/DDBJ databases">
        <authorList>
            <person name="Varghese N."/>
            <person name="Submissions S."/>
        </authorList>
    </citation>
    <scope>NUCLEOTIDE SEQUENCE [LARGE SCALE GENOMIC DNA]</scope>
    <source>
        <strain evidence="9">DSM 8595</strain>
    </source>
</reference>
<evidence type="ECO:0000256" key="6">
    <source>
        <dbReference type="PIRNR" id="PIRNR000535"/>
    </source>
</evidence>
<dbReference type="GO" id="GO:0005829">
    <property type="term" value="C:cytosol"/>
    <property type="evidence" value="ECO:0007669"/>
    <property type="project" value="TreeGrafter"/>
</dbReference>
<evidence type="ECO:0000259" key="7">
    <source>
        <dbReference type="Pfam" id="PF00294"/>
    </source>
</evidence>
<dbReference type="InterPro" id="IPR029056">
    <property type="entry name" value="Ribokinase-like"/>
</dbReference>
<evidence type="ECO:0000313" key="9">
    <source>
        <dbReference type="Proteomes" id="UP000184699"/>
    </source>
</evidence>
<evidence type="ECO:0000256" key="1">
    <source>
        <dbReference type="ARBA" id="ARBA00010688"/>
    </source>
</evidence>
<dbReference type="STRING" id="232089.SAMN05443544_2707"/>
<dbReference type="SUPFAM" id="SSF53613">
    <property type="entry name" value="Ribokinase-like"/>
    <property type="match status" value="1"/>
</dbReference>
<dbReference type="RefSeq" id="WP_074260814.1">
    <property type="nucleotide sequence ID" value="NZ_FSRJ01000003.1"/>
</dbReference>
<keyword evidence="2 6" id="KW-0808">Transferase</keyword>
<protein>
    <submittedName>
        <fullName evidence="8">6-phosphofructokinase</fullName>
    </submittedName>
</protein>
<dbReference type="PANTHER" id="PTHR46566">
    <property type="entry name" value="1-PHOSPHOFRUCTOKINASE-RELATED"/>
    <property type="match status" value="1"/>
</dbReference>
<evidence type="ECO:0000256" key="5">
    <source>
        <dbReference type="ARBA" id="ARBA00022840"/>
    </source>
</evidence>
<sequence length="330" mass="34378">MAALGKHPLHHDPIVTVTPNPALDISTTAARVIPEHKMRCGPTRLDPGGGGINVSRVVRNLGGRSIAVYSVGGPTGQAYRELLEAEGIAGRAVPVGANTRSSFTVDETETGEQFRFVLPGHELHEPEWRAFLSAVADDMPVGGYVVPSGSLPPGAPIDFYGRIGRIARDTGTRCVVDTSGEALRAALDEGVYLIKPSRRELGELVGAELRDEDDMQEAARDLVDAGACEVVALTMAAAGALVVTADGALRLHPPAIDVQSTVGAGDSFLGGFVLRLAQGDDVPTAFRTAVAAGSATSMRPGTELCHADDVVALSTGLAPVDVTRARQPRP</sequence>
<gene>
    <name evidence="8" type="ORF">SAMN05443544_2707</name>
</gene>
<keyword evidence="9" id="KW-1185">Reference proteome</keyword>
<dbReference type="PROSITE" id="PS00584">
    <property type="entry name" value="PFKB_KINASES_2"/>
    <property type="match status" value="1"/>
</dbReference>
<dbReference type="OrthoDB" id="9801219at2"/>
<dbReference type="InterPro" id="IPR002173">
    <property type="entry name" value="Carboh/pur_kinase_PfkB_CS"/>
</dbReference>
<dbReference type="InterPro" id="IPR011611">
    <property type="entry name" value="PfkB_dom"/>
</dbReference>
<organism evidence="8 9">
    <name type="scientific">Agromyces cerinus subsp. cerinus</name>
    <dbReference type="NCBI Taxonomy" id="232089"/>
    <lineage>
        <taxon>Bacteria</taxon>
        <taxon>Bacillati</taxon>
        <taxon>Actinomycetota</taxon>
        <taxon>Actinomycetes</taxon>
        <taxon>Micrococcales</taxon>
        <taxon>Microbacteriaceae</taxon>
        <taxon>Agromyces</taxon>
    </lineage>
</organism>
<dbReference type="PANTHER" id="PTHR46566:SF2">
    <property type="entry name" value="ATP-DEPENDENT 6-PHOSPHOFRUCTOKINASE ISOZYME 2"/>
    <property type="match status" value="1"/>
</dbReference>
<evidence type="ECO:0000256" key="3">
    <source>
        <dbReference type="ARBA" id="ARBA00022741"/>
    </source>
</evidence>
<comment type="similarity">
    <text evidence="1">Belongs to the carbohydrate kinase PfkB family.</text>
</comment>
<dbReference type="Gene3D" id="3.40.1190.20">
    <property type="match status" value="1"/>
</dbReference>
<dbReference type="NCBIfam" id="TIGR03168">
    <property type="entry name" value="1-PFK"/>
    <property type="match status" value="1"/>
</dbReference>
<proteinExistence type="inferred from homology"/>